<sequence length="152" mass="17384">MRDFKPESSTDLEMKKESIRSRWLEKSVLIKDSGMSLKDAEHIFDHSVEIYGKPATIVKNWFLVHVDSPPAEASPKYDDLKPFVICSLDVLKDAKNTLSSTVRTSQMQLFFDKSIFVTRNTVYLLVGPGRRMNYGESPEVFTSFFALLGLQR</sequence>
<name>V7DCL4_9PSED</name>
<dbReference type="EMBL" id="AXUP01000166">
    <property type="protein sequence ID" value="ESW39205.1"/>
    <property type="molecule type" value="Genomic_DNA"/>
</dbReference>
<reference evidence="2 3" key="1">
    <citation type="submission" date="2013-10" db="EMBL/GenBank/DDBJ databases">
        <title>Whole Genome Shotgun Sequence of Pseudomonas taiwanensis SJ9.</title>
        <authorList>
            <person name="Hong S.-J."/>
            <person name="Shin J.-H."/>
        </authorList>
    </citation>
    <scope>NUCLEOTIDE SEQUENCE [LARGE SCALE GENOMIC DNA]</scope>
    <source>
        <strain evidence="2 3">SJ9</strain>
    </source>
</reference>
<proteinExistence type="predicted"/>
<gene>
    <name evidence="2" type="ORF">O164_13320</name>
</gene>
<evidence type="ECO:0000259" key="1">
    <source>
        <dbReference type="Pfam" id="PF22275"/>
    </source>
</evidence>
<dbReference type="Pfam" id="PF22275">
    <property type="entry name" value="DUF6957"/>
    <property type="match status" value="1"/>
</dbReference>
<dbReference type="Proteomes" id="UP000018511">
    <property type="component" value="Unassembled WGS sequence"/>
</dbReference>
<evidence type="ECO:0000313" key="3">
    <source>
        <dbReference type="Proteomes" id="UP000018511"/>
    </source>
</evidence>
<organism evidence="2 3">
    <name type="scientific">Pseudomonas taiwanensis SJ9</name>
    <dbReference type="NCBI Taxonomy" id="1388762"/>
    <lineage>
        <taxon>Bacteria</taxon>
        <taxon>Pseudomonadati</taxon>
        <taxon>Pseudomonadota</taxon>
        <taxon>Gammaproteobacteria</taxon>
        <taxon>Pseudomonadales</taxon>
        <taxon>Pseudomonadaceae</taxon>
        <taxon>Pseudomonas</taxon>
    </lineage>
</organism>
<dbReference type="RefSeq" id="WP_023661676.1">
    <property type="nucleotide sequence ID" value="NZ_AXUP01000166.1"/>
</dbReference>
<dbReference type="AlphaFoldDB" id="V7DCL4"/>
<evidence type="ECO:0000313" key="2">
    <source>
        <dbReference type="EMBL" id="ESW39205.1"/>
    </source>
</evidence>
<protein>
    <recommendedName>
        <fullName evidence="1">DUF6957 domain-containing protein</fullName>
    </recommendedName>
</protein>
<accession>V7DCL4</accession>
<feature type="domain" description="DUF6957" evidence="1">
    <location>
        <begin position="34"/>
        <end position="133"/>
    </location>
</feature>
<comment type="caution">
    <text evidence="2">The sequence shown here is derived from an EMBL/GenBank/DDBJ whole genome shotgun (WGS) entry which is preliminary data.</text>
</comment>
<dbReference type="InterPro" id="IPR054232">
    <property type="entry name" value="DUF6957"/>
</dbReference>